<keyword evidence="1" id="KW-0808">Transferase</keyword>
<reference evidence="3" key="1">
    <citation type="submission" date="2019-12" db="EMBL/GenBank/DDBJ databases">
        <authorList>
            <person name="Scholz U."/>
            <person name="Mascher M."/>
            <person name="Fiebig A."/>
        </authorList>
    </citation>
    <scope>NUCLEOTIDE SEQUENCE</scope>
</reference>
<dbReference type="EMBL" id="LR746278">
    <property type="protein sequence ID" value="CAA7409023.1"/>
    <property type="molecule type" value="Genomic_DNA"/>
</dbReference>
<dbReference type="Proteomes" id="UP000663760">
    <property type="component" value="Chromosome 15"/>
</dbReference>
<proteinExistence type="predicted"/>
<feature type="compositionally biased region" description="Polar residues" evidence="2">
    <location>
        <begin position="38"/>
        <end position="49"/>
    </location>
</feature>
<feature type="region of interest" description="Disordered" evidence="2">
    <location>
        <begin position="25"/>
        <end position="49"/>
    </location>
</feature>
<dbReference type="Pfam" id="PF14377">
    <property type="entry name" value="UBM"/>
    <property type="match status" value="1"/>
</dbReference>
<evidence type="ECO:0000256" key="2">
    <source>
        <dbReference type="SAM" id="MobiDB-lite"/>
    </source>
</evidence>
<accession>A0A7I8JR15</accession>
<organism evidence="3">
    <name type="scientific">Spirodela intermedia</name>
    <name type="common">Intermediate duckweed</name>
    <dbReference type="NCBI Taxonomy" id="51605"/>
    <lineage>
        <taxon>Eukaryota</taxon>
        <taxon>Viridiplantae</taxon>
        <taxon>Streptophyta</taxon>
        <taxon>Embryophyta</taxon>
        <taxon>Tracheophyta</taxon>
        <taxon>Spermatophyta</taxon>
        <taxon>Magnoliopsida</taxon>
        <taxon>Liliopsida</taxon>
        <taxon>Araceae</taxon>
        <taxon>Lemnoideae</taxon>
        <taxon>Spirodela</taxon>
    </lineage>
</organism>
<gene>
    <name evidence="3" type="ORF">SI7747_15018290</name>
    <name evidence="4" type="ORF">SI8410_15019701</name>
</gene>
<keyword evidence="5" id="KW-1185">Reference proteome</keyword>
<evidence type="ECO:0000256" key="1">
    <source>
        <dbReference type="ARBA" id="ARBA00022679"/>
    </source>
</evidence>
<evidence type="ECO:0000313" key="3">
    <source>
        <dbReference type="EMBL" id="CAA2632697.1"/>
    </source>
</evidence>
<evidence type="ECO:0000313" key="5">
    <source>
        <dbReference type="Proteomes" id="UP000663760"/>
    </source>
</evidence>
<sequence>MFSYLWWQGTCSIMKNFHPSEKERLSCAEKMEDERSNNENPADQGSETWRFNAEDVDPSTINELPPEIQQEVQEWIQSFKRPTPAKRAGATIAHYFSPAKK</sequence>
<feature type="compositionally biased region" description="Basic and acidic residues" evidence="2">
    <location>
        <begin position="25"/>
        <end position="37"/>
    </location>
</feature>
<protein>
    <submittedName>
        <fullName evidence="3">Uncharacterized protein</fullName>
    </submittedName>
</protein>
<dbReference type="EMBL" id="LR743602">
    <property type="protein sequence ID" value="CAA2632697.1"/>
    <property type="molecule type" value="Genomic_DNA"/>
</dbReference>
<dbReference type="GO" id="GO:0016740">
    <property type="term" value="F:transferase activity"/>
    <property type="evidence" value="ECO:0007669"/>
    <property type="project" value="UniProtKB-KW"/>
</dbReference>
<name>A0A7I8JR15_SPIIN</name>
<evidence type="ECO:0000313" key="4">
    <source>
        <dbReference type="EMBL" id="CAA7409023.1"/>
    </source>
</evidence>
<dbReference type="OrthoDB" id="1553639at2759"/>
<dbReference type="AlphaFoldDB" id="A0A7I8JR15"/>
<dbReference type="InterPro" id="IPR025527">
    <property type="entry name" value="HUWE1/Rev1_UBM"/>
</dbReference>